<dbReference type="EMBL" id="CP001712">
    <property type="protein sequence ID" value="EAR15705.1"/>
    <property type="molecule type" value="Genomic_DNA"/>
</dbReference>
<organism evidence="2 3">
    <name type="scientific">Robiginitalea biformata (strain ATCC BAA-864 / DSM 15991 / KCTC 12146 / HTCC2501)</name>
    <dbReference type="NCBI Taxonomy" id="313596"/>
    <lineage>
        <taxon>Bacteria</taxon>
        <taxon>Pseudomonadati</taxon>
        <taxon>Bacteroidota</taxon>
        <taxon>Flavobacteriia</taxon>
        <taxon>Flavobacteriales</taxon>
        <taxon>Flavobacteriaceae</taxon>
        <taxon>Robiginitalea</taxon>
    </lineage>
</organism>
<protein>
    <recommendedName>
        <fullName evidence="4">DNA topoisomerase IV subunit A</fullName>
    </recommendedName>
</protein>
<feature type="signal peptide" evidence="1">
    <location>
        <begin position="1"/>
        <end position="23"/>
    </location>
</feature>
<dbReference type="STRING" id="313596.RB2501_15294"/>
<keyword evidence="1" id="KW-0732">Signal</keyword>
<sequence>MGIVCIFAGMNSTIKTLLFPALASLALLSSGCYQPTRECADFRTGTFRFTATIDGEEQTTVFTRTDDLEVSEFAGSTDSASVRWINDCEYILSNLNPANRNEEKPIHVKILTTGDNTYTFEYKLVGTARTSRGTAIKTD</sequence>
<evidence type="ECO:0000313" key="3">
    <source>
        <dbReference type="Proteomes" id="UP000009049"/>
    </source>
</evidence>
<proteinExistence type="predicted"/>
<gene>
    <name evidence="2" type="ordered locus">RB2501_15294</name>
</gene>
<feature type="chain" id="PRO_5002666301" description="DNA topoisomerase IV subunit A" evidence="1">
    <location>
        <begin position="24"/>
        <end position="139"/>
    </location>
</feature>
<dbReference type="KEGG" id="rbi:RB2501_15294"/>
<evidence type="ECO:0000256" key="1">
    <source>
        <dbReference type="SAM" id="SignalP"/>
    </source>
</evidence>
<dbReference type="AlphaFoldDB" id="A4CLF6"/>
<name>A4CLF6_ROBBH</name>
<evidence type="ECO:0000313" key="2">
    <source>
        <dbReference type="EMBL" id="EAR15705.1"/>
    </source>
</evidence>
<accession>A4CLF6</accession>
<dbReference type="eggNOG" id="ENOG5031KQA">
    <property type="taxonomic scope" value="Bacteria"/>
</dbReference>
<dbReference type="HOGENOM" id="CLU_1968148_0_0_10"/>
<reference evidence="2 3" key="1">
    <citation type="journal article" date="2009" name="J. Bacteriol.">
        <title>Complete genome sequence of Robiginitalea biformata HTCC2501.</title>
        <authorList>
            <person name="Oh H.M."/>
            <person name="Giovannoni S.J."/>
            <person name="Lee K."/>
            <person name="Ferriera S."/>
            <person name="Johnson J."/>
            <person name="Cho J.C."/>
        </authorList>
    </citation>
    <scope>NUCLEOTIDE SEQUENCE [LARGE SCALE GENOMIC DNA]</scope>
    <source>
        <strain evidence="3">ATCC BAA-864 / HTCC2501 / KCTC 12146</strain>
    </source>
</reference>
<keyword evidence="3" id="KW-1185">Reference proteome</keyword>
<evidence type="ECO:0008006" key="4">
    <source>
        <dbReference type="Google" id="ProtNLM"/>
    </source>
</evidence>
<dbReference type="Proteomes" id="UP000009049">
    <property type="component" value="Chromosome"/>
</dbReference>